<dbReference type="AlphaFoldDB" id="X8E866"/>
<dbReference type="EMBL" id="JAOB01000009">
    <property type="protein sequence ID" value="EUA76163.1"/>
    <property type="molecule type" value="Genomic_DNA"/>
</dbReference>
<organism evidence="1">
    <name type="scientific">Mycobacterium xenopi 4042</name>
    <dbReference type="NCBI Taxonomy" id="1299334"/>
    <lineage>
        <taxon>Bacteria</taxon>
        <taxon>Bacillati</taxon>
        <taxon>Actinomycetota</taxon>
        <taxon>Actinomycetes</taxon>
        <taxon>Mycobacteriales</taxon>
        <taxon>Mycobacteriaceae</taxon>
        <taxon>Mycobacterium</taxon>
    </lineage>
</organism>
<proteinExistence type="predicted"/>
<sequence length="116" mass="12802">MTYRELDAAANRLAHLLTGLGVVRVSGWGVVARSVEAIVAIVAVLKTGRRMCRWIRRTAGGLRFLLEDAAPVAAVTTAGWLSGWTGASCWLSMSTTPRLRPAARPLRCRRRRRSRM</sequence>
<dbReference type="Gene3D" id="3.40.50.980">
    <property type="match status" value="1"/>
</dbReference>
<protein>
    <submittedName>
        <fullName evidence="1">AMP-binding enzyme family protein</fullName>
    </submittedName>
</protein>
<dbReference type="SUPFAM" id="SSF56801">
    <property type="entry name" value="Acetyl-CoA synthetase-like"/>
    <property type="match status" value="1"/>
</dbReference>
<dbReference type="PATRIC" id="fig|1299334.3.peg.558"/>
<comment type="caution">
    <text evidence="1">The sequence shown here is derived from an EMBL/GenBank/DDBJ whole genome shotgun (WGS) entry which is preliminary data.</text>
</comment>
<accession>X8E866</accession>
<reference evidence="1" key="1">
    <citation type="submission" date="2014-01" db="EMBL/GenBank/DDBJ databases">
        <authorList>
            <person name="Brown-Elliot B."/>
            <person name="Wallace R."/>
            <person name="Lenaerts A."/>
            <person name="Ordway D."/>
            <person name="DeGroote M.A."/>
            <person name="Parker T."/>
            <person name="Sizemore C."/>
            <person name="Tallon L.J."/>
            <person name="Sadzewicz L.K."/>
            <person name="Sengamalay N."/>
            <person name="Fraser C.M."/>
            <person name="Hine E."/>
            <person name="Shefchek K.A."/>
            <person name="Das S.P."/>
            <person name="Tettelin H."/>
        </authorList>
    </citation>
    <scope>NUCLEOTIDE SEQUENCE [LARGE SCALE GENOMIC DNA]</scope>
    <source>
        <strain evidence="1">4042</strain>
    </source>
</reference>
<evidence type="ECO:0000313" key="1">
    <source>
        <dbReference type="EMBL" id="EUA76163.1"/>
    </source>
</evidence>
<gene>
    <name evidence="1" type="ORF">I553_10447</name>
</gene>
<name>X8E866_MYCXE</name>